<dbReference type="SUPFAM" id="SSF53335">
    <property type="entry name" value="S-adenosyl-L-methionine-dependent methyltransferases"/>
    <property type="match status" value="1"/>
</dbReference>
<dbReference type="GO" id="GO:0031515">
    <property type="term" value="C:tRNA (m1A) methyltransferase complex"/>
    <property type="evidence" value="ECO:0007669"/>
    <property type="project" value="InterPro"/>
</dbReference>
<evidence type="ECO:0000256" key="1">
    <source>
        <dbReference type="ARBA" id="ARBA00004123"/>
    </source>
</evidence>
<keyword evidence="6" id="KW-0819">tRNA processing</keyword>
<dbReference type="CDD" id="cd02440">
    <property type="entry name" value="AdoMet_MTases"/>
    <property type="match status" value="1"/>
</dbReference>
<evidence type="ECO:0000256" key="3">
    <source>
        <dbReference type="ARBA" id="ARBA00022603"/>
    </source>
</evidence>
<keyword evidence="4" id="KW-0808">Transferase</keyword>
<evidence type="ECO:0000256" key="7">
    <source>
        <dbReference type="ARBA" id="ARBA00023242"/>
    </source>
</evidence>
<comment type="caution">
    <text evidence="8">The sequence shown here is derived from an EMBL/GenBank/DDBJ whole genome shotgun (WGS) entry which is preliminary data.</text>
</comment>
<evidence type="ECO:0000256" key="5">
    <source>
        <dbReference type="ARBA" id="ARBA00022691"/>
    </source>
</evidence>
<dbReference type="Proteomes" id="UP000722791">
    <property type="component" value="Unassembled WGS sequence"/>
</dbReference>
<dbReference type="EC" id="2.1.1.220" evidence="2"/>
<dbReference type="GO" id="GO:0160107">
    <property type="term" value="F:tRNA (adenine(58)-N1)-methyltransferase activity"/>
    <property type="evidence" value="ECO:0007669"/>
    <property type="project" value="UniProtKB-EC"/>
</dbReference>
<keyword evidence="7" id="KW-0539">Nucleus</keyword>
<dbReference type="Pfam" id="PF08704">
    <property type="entry name" value="GCD14"/>
    <property type="match status" value="1"/>
</dbReference>
<evidence type="ECO:0000313" key="9">
    <source>
        <dbReference type="Proteomes" id="UP000722791"/>
    </source>
</evidence>
<dbReference type="OrthoDB" id="1925287at2759"/>
<dbReference type="InterPro" id="IPR014816">
    <property type="entry name" value="tRNA_MeTrfase_Gcd14"/>
</dbReference>
<organism evidence="8 9">
    <name type="scientific">Volvox reticuliferus</name>
    <dbReference type="NCBI Taxonomy" id="1737510"/>
    <lineage>
        <taxon>Eukaryota</taxon>
        <taxon>Viridiplantae</taxon>
        <taxon>Chlorophyta</taxon>
        <taxon>core chlorophytes</taxon>
        <taxon>Chlorophyceae</taxon>
        <taxon>CS clade</taxon>
        <taxon>Chlamydomonadales</taxon>
        <taxon>Volvocaceae</taxon>
        <taxon>Volvox</taxon>
    </lineage>
</organism>
<dbReference type="Gene3D" id="3.10.330.20">
    <property type="match status" value="1"/>
</dbReference>
<protein>
    <recommendedName>
        <fullName evidence="2">tRNA (adenine(58)-N(1))-methyltransferase</fullName>
        <ecNumber evidence="2">2.1.1.220</ecNumber>
    </recommendedName>
</protein>
<evidence type="ECO:0000313" key="8">
    <source>
        <dbReference type="EMBL" id="GIM02782.1"/>
    </source>
</evidence>
<keyword evidence="5" id="KW-0949">S-adenosyl-L-methionine</keyword>
<dbReference type="GO" id="GO:0005634">
    <property type="term" value="C:nucleus"/>
    <property type="evidence" value="ECO:0007669"/>
    <property type="project" value="UniProtKB-SubCell"/>
</dbReference>
<dbReference type="EMBL" id="BNCQ01000012">
    <property type="protein sequence ID" value="GIM02782.1"/>
    <property type="molecule type" value="Genomic_DNA"/>
</dbReference>
<evidence type="ECO:0000256" key="2">
    <source>
        <dbReference type="ARBA" id="ARBA00012796"/>
    </source>
</evidence>
<dbReference type="GO" id="GO:0030488">
    <property type="term" value="P:tRNA methylation"/>
    <property type="evidence" value="ECO:0007669"/>
    <property type="project" value="InterPro"/>
</dbReference>
<dbReference type="PANTHER" id="PTHR12133">
    <property type="entry name" value="TRNA (ADENINE(58)-N(1))-METHYLTRANSFERASE"/>
    <property type="match status" value="1"/>
</dbReference>
<accession>A0A8J4G9S0</accession>
<proteinExistence type="predicted"/>
<dbReference type="AlphaFoldDB" id="A0A8J4G9S0"/>
<dbReference type="PROSITE" id="PS51620">
    <property type="entry name" value="SAM_TRM61"/>
    <property type="match status" value="1"/>
</dbReference>
<dbReference type="Gene3D" id="3.40.50.150">
    <property type="entry name" value="Vaccinia Virus protein VP39"/>
    <property type="match status" value="1"/>
</dbReference>
<name>A0A8J4G9S0_9CHLO</name>
<comment type="subcellular location">
    <subcellularLocation>
        <location evidence="1">Nucleus</location>
    </subcellularLocation>
</comment>
<gene>
    <name evidence="8" type="ORF">Vretimale_7633</name>
</gene>
<evidence type="ECO:0000256" key="4">
    <source>
        <dbReference type="ARBA" id="ARBA00022679"/>
    </source>
</evidence>
<dbReference type="InterPro" id="IPR049470">
    <property type="entry name" value="TRM61_C"/>
</dbReference>
<reference evidence="8" key="1">
    <citation type="journal article" date="2021" name="Proc. Natl. Acad. Sci. U.S.A.">
        <title>Three genomes in the algal genus Volvox reveal the fate of a haploid sex-determining region after a transition to homothallism.</title>
        <authorList>
            <person name="Yamamoto K."/>
            <person name="Hamaji T."/>
            <person name="Kawai-Toyooka H."/>
            <person name="Matsuzaki R."/>
            <person name="Takahashi F."/>
            <person name="Nishimura Y."/>
            <person name="Kawachi M."/>
            <person name="Noguchi H."/>
            <person name="Minakuchi Y."/>
            <person name="Umen J.G."/>
            <person name="Toyoda A."/>
            <person name="Nozaki H."/>
        </authorList>
    </citation>
    <scope>NUCLEOTIDE SEQUENCE</scope>
    <source>
        <strain evidence="8">NIES-3785</strain>
    </source>
</reference>
<dbReference type="InterPro" id="IPR029063">
    <property type="entry name" value="SAM-dependent_MTases_sf"/>
</dbReference>
<evidence type="ECO:0000256" key="6">
    <source>
        <dbReference type="ARBA" id="ARBA00022694"/>
    </source>
</evidence>
<dbReference type="PANTHER" id="PTHR12133:SF2">
    <property type="entry name" value="TRNA (ADENINE(58)-N(1))-METHYLTRANSFERASE CATALYTIC SUBUNIT TRMT61A"/>
    <property type="match status" value="1"/>
</dbReference>
<keyword evidence="3" id="KW-0489">Methyltransferase</keyword>
<sequence>MNFLRCTDNTGGDSSSSSGLIREGDCVIVYEGMNTMKAVYVTAKGRFDNRFGIFDHKSWIGKPYGSKVTSDRGHGGWVMLLRPTPELWTQVLRHRTQILYLADISMIVMHLDLQPGSVVLESGTGSGSLTHSLARAVAPRGHVHTFEFHAGRAEDAAGEFKQHGLSKLVTVKQRNIEEQGFPETLHDGADAIFLDLPAPHKVVPSAAACLRPNGRFCAFSPCIEQVQRTAEALSSSGFTDVITYECLLREYDVHRGLVYTGVELERPQPKRPRRDSKPSNAASAEQAKPEQPLEKASAQSAEEGALAETIVKAEVPAEAAATGPCEWQGSDAAGVRNERAGISCTGTDVSGAEVQQTAGATTETAKPAAEAVKPEQQQLQQGPLWVGGLGVPQALRMVHCQPAREARGHTGYLTFARKFVCG</sequence>